<evidence type="ECO:0000256" key="2">
    <source>
        <dbReference type="ARBA" id="ARBA00022723"/>
    </source>
</evidence>
<dbReference type="GO" id="GO:0043168">
    <property type="term" value="F:anion binding"/>
    <property type="evidence" value="ECO:0007669"/>
    <property type="project" value="UniProtKB-ARBA"/>
</dbReference>
<feature type="domain" description="Glucose dehydrogenase C-terminal" evidence="7">
    <location>
        <begin position="139"/>
        <end position="344"/>
    </location>
</feature>
<dbReference type="InterPro" id="IPR036291">
    <property type="entry name" value="NAD(P)-bd_dom_sf"/>
</dbReference>
<comment type="caution">
    <text evidence="8">The sequence shown here is derived from an EMBL/GenBank/DDBJ whole genome shotgun (WGS) entry which is preliminary data.</text>
</comment>
<evidence type="ECO:0000313" key="8">
    <source>
        <dbReference type="EMBL" id="KPN30708.1"/>
    </source>
</evidence>
<dbReference type="InterPro" id="IPR011032">
    <property type="entry name" value="GroES-like_sf"/>
</dbReference>
<protein>
    <submittedName>
        <fullName evidence="8">Glucose 1-dehydrogenase</fullName>
        <ecNumber evidence="8">1.1.1.47</ecNumber>
    </submittedName>
</protein>
<reference evidence="9" key="1">
    <citation type="submission" date="2013-11" db="EMBL/GenBank/DDBJ databases">
        <authorList>
            <person name="Hoang H.T."/>
            <person name="Killian M.L."/>
            <person name="Madson D.M."/>
            <person name="Arruda P.H.E."/>
            <person name="Sun D."/>
            <person name="Schwartz K.J."/>
            <person name="Yoon K."/>
        </authorList>
    </citation>
    <scope>NUCLEOTIDE SEQUENCE [LARGE SCALE GENOMIC DNA]</scope>
    <source>
        <strain evidence="9">CDK2</strain>
    </source>
</reference>
<dbReference type="Pfam" id="PF16912">
    <property type="entry name" value="Glu_dehyd_C"/>
    <property type="match status" value="1"/>
</dbReference>
<dbReference type="SUPFAM" id="SSF51735">
    <property type="entry name" value="NAD(P)-binding Rossmann-fold domains"/>
    <property type="match status" value="1"/>
</dbReference>
<keyword evidence="9" id="KW-1185">Reference proteome</keyword>
<evidence type="ECO:0000256" key="1">
    <source>
        <dbReference type="ARBA" id="ARBA00001947"/>
    </source>
</evidence>
<evidence type="ECO:0000259" key="7">
    <source>
        <dbReference type="Pfam" id="PF16912"/>
    </source>
</evidence>
<dbReference type="EMBL" id="LGUC01000001">
    <property type="protein sequence ID" value="KPN30708.1"/>
    <property type="molecule type" value="Genomic_DNA"/>
</dbReference>
<dbReference type="STRING" id="699431.SY89_01444"/>
<dbReference type="GO" id="GO:0047936">
    <property type="term" value="F:glucose 1-dehydrogenase [NAD(P)+] activity"/>
    <property type="evidence" value="ECO:0007669"/>
    <property type="project" value="UniProtKB-EC"/>
</dbReference>
<dbReference type="SUPFAM" id="SSF50129">
    <property type="entry name" value="GroES-like"/>
    <property type="match status" value="1"/>
</dbReference>
<gene>
    <name evidence="8" type="primary">gdh</name>
    <name evidence="8" type="ORF">SY89_01444</name>
</gene>
<dbReference type="GO" id="GO:0044281">
    <property type="term" value="P:small molecule metabolic process"/>
    <property type="evidence" value="ECO:0007669"/>
    <property type="project" value="UniProtKB-ARBA"/>
</dbReference>
<evidence type="ECO:0000256" key="5">
    <source>
        <dbReference type="SAM" id="MobiDB-lite"/>
    </source>
</evidence>
<dbReference type="PANTHER" id="PTHR43189:SF2">
    <property type="entry name" value="GLUCOSE 1-DEHYDROGENASE"/>
    <property type="match status" value="1"/>
</dbReference>
<evidence type="ECO:0000256" key="4">
    <source>
        <dbReference type="ARBA" id="ARBA00023002"/>
    </source>
</evidence>
<organism evidence="8 9">
    <name type="scientific">Halolamina pelagica</name>
    <dbReference type="NCBI Taxonomy" id="699431"/>
    <lineage>
        <taxon>Archaea</taxon>
        <taxon>Methanobacteriati</taxon>
        <taxon>Methanobacteriota</taxon>
        <taxon>Stenosarchaea group</taxon>
        <taxon>Halobacteria</taxon>
        <taxon>Halobacteriales</taxon>
        <taxon>Haloferacaceae</taxon>
    </lineage>
</organism>
<dbReference type="GO" id="GO:0030554">
    <property type="term" value="F:adenyl nucleotide binding"/>
    <property type="evidence" value="ECO:0007669"/>
    <property type="project" value="UniProtKB-ARBA"/>
</dbReference>
<feature type="region of interest" description="Disordered" evidence="5">
    <location>
        <begin position="1"/>
        <end position="23"/>
    </location>
</feature>
<dbReference type="Proteomes" id="UP000050535">
    <property type="component" value="Unassembled WGS sequence"/>
</dbReference>
<dbReference type="AlphaFoldDB" id="A0A0P7GYW9"/>
<keyword evidence="2" id="KW-0479">Metal-binding</keyword>
<dbReference type="Gene3D" id="3.40.50.720">
    <property type="entry name" value="NAD(P)-binding Rossmann-like Domain"/>
    <property type="match status" value="1"/>
</dbReference>
<evidence type="ECO:0000256" key="3">
    <source>
        <dbReference type="ARBA" id="ARBA00022833"/>
    </source>
</evidence>
<dbReference type="InterPro" id="IPR013154">
    <property type="entry name" value="ADH-like_N"/>
</dbReference>
<name>A0A0P7GYW9_9EURY</name>
<dbReference type="Gene3D" id="3.90.180.10">
    <property type="entry name" value="Medium-chain alcohol dehydrogenases, catalytic domain"/>
    <property type="match status" value="1"/>
</dbReference>
<dbReference type="GO" id="GO:0046872">
    <property type="term" value="F:metal ion binding"/>
    <property type="evidence" value="ECO:0007669"/>
    <property type="project" value="UniProtKB-KW"/>
</dbReference>
<dbReference type="RefSeq" id="WP_054583590.1">
    <property type="nucleotide sequence ID" value="NZ_LGUC01000001.1"/>
</dbReference>
<proteinExistence type="predicted"/>
<feature type="domain" description="Alcohol dehydrogenase-like N-terminal" evidence="6">
    <location>
        <begin position="24"/>
        <end position="135"/>
    </location>
</feature>
<dbReference type="OrthoDB" id="41394at2157"/>
<sequence length="346" mass="36861">MDAVVLEEAGSPRLVDRPRPDPAPGEVLVRIDRVGVDGTDREVVAGAHGRVESSMVLGHEAVGTVADPNGTAFEPGETVVPTVRRPPGDHNEYFRRGEPDMAPMDATVECGIDGADGFMAEFVAVPSEYLLRLPERLAPAGFLVEPLSVTAKALELVEASREPFTWERNRALVLGTGSLGLLTLPVLDDRFEEVYCLGRRDRDDPAVQLAESVGATYVDSRETAVDDVPGAHAPMDLVVEATGHAPHAAESVAALAPNGVAALLGVPTDHEAPVELGELHRELVVGNRALIGSVNAGYSHFEQAVEWLDALPASVVDAFTEHVYPLAEFEAALDRDVIKTAVELDP</sequence>
<dbReference type="EC" id="1.1.1.47" evidence="8"/>
<dbReference type="Pfam" id="PF08240">
    <property type="entry name" value="ADH_N"/>
    <property type="match status" value="1"/>
</dbReference>
<comment type="cofactor">
    <cofactor evidence="1">
        <name>Zn(2+)</name>
        <dbReference type="ChEBI" id="CHEBI:29105"/>
    </cofactor>
</comment>
<dbReference type="InterPro" id="IPR031640">
    <property type="entry name" value="Glu_dehyd_C"/>
</dbReference>
<evidence type="ECO:0000259" key="6">
    <source>
        <dbReference type="Pfam" id="PF08240"/>
    </source>
</evidence>
<accession>A0A0P7GYW9</accession>
<evidence type="ECO:0000313" key="9">
    <source>
        <dbReference type="Proteomes" id="UP000050535"/>
    </source>
</evidence>
<keyword evidence="3" id="KW-0862">Zinc</keyword>
<dbReference type="PANTHER" id="PTHR43189">
    <property type="entry name" value="ZINC-TYPE ALCOHOL DEHYDROGENASE-LIKE PROTEIN C1198.01-RELATED"/>
    <property type="match status" value="1"/>
</dbReference>
<keyword evidence="4 8" id="KW-0560">Oxidoreductase</keyword>